<evidence type="ECO:0000256" key="4">
    <source>
        <dbReference type="ARBA" id="ARBA00022807"/>
    </source>
</evidence>
<dbReference type="InterPro" id="IPR008258">
    <property type="entry name" value="Transglycosylase_SLT_dom_1"/>
</dbReference>
<evidence type="ECO:0000313" key="6">
    <source>
        <dbReference type="EMBL" id="EWC64497.1"/>
    </source>
</evidence>
<dbReference type="Gene3D" id="3.90.1720.10">
    <property type="entry name" value="endopeptidase domain like (from Nostoc punctiforme)"/>
    <property type="match status" value="1"/>
</dbReference>
<keyword evidence="2" id="KW-0645">Protease</keyword>
<protein>
    <submittedName>
        <fullName evidence="6">Secreted transglycosylase</fullName>
    </submittedName>
</protein>
<dbReference type="PANTHER" id="PTHR47359">
    <property type="entry name" value="PEPTIDOGLYCAN DL-ENDOPEPTIDASE CWLO"/>
    <property type="match status" value="1"/>
</dbReference>
<dbReference type="PATRIC" id="fig|909613.9.peg.108"/>
<evidence type="ECO:0000256" key="1">
    <source>
        <dbReference type="ARBA" id="ARBA00007074"/>
    </source>
</evidence>
<dbReference type="GO" id="GO:0006508">
    <property type="term" value="P:proteolysis"/>
    <property type="evidence" value="ECO:0007669"/>
    <property type="project" value="UniProtKB-KW"/>
</dbReference>
<dbReference type="Pfam" id="PF00877">
    <property type="entry name" value="NLPC_P60"/>
    <property type="match status" value="1"/>
</dbReference>
<dbReference type="InterPro" id="IPR023346">
    <property type="entry name" value="Lysozyme-like_dom_sf"/>
</dbReference>
<dbReference type="eggNOG" id="COG0791">
    <property type="taxonomic scope" value="Bacteria"/>
</dbReference>
<evidence type="ECO:0000259" key="5">
    <source>
        <dbReference type="PROSITE" id="PS51935"/>
    </source>
</evidence>
<dbReference type="PANTHER" id="PTHR47359:SF3">
    <property type="entry name" value="NLP_P60 DOMAIN-CONTAINING PROTEIN-RELATED"/>
    <property type="match status" value="1"/>
</dbReference>
<keyword evidence="7" id="KW-1185">Reference proteome</keyword>
<evidence type="ECO:0000256" key="3">
    <source>
        <dbReference type="ARBA" id="ARBA00022801"/>
    </source>
</evidence>
<name>W7J656_9PSEU</name>
<dbReference type="STRING" id="909613.UO65_0104"/>
<dbReference type="EMBL" id="AYXG01000004">
    <property type="protein sequence ID" value="EWC64497.1"/>
    <property type="molecule type" value="Genomic_DNA"/>
</dbReference>
<dbReference type="InterPro" id="IPR000064">
    <property type="entry name" value="NLP_P60_dom"/>
</dbReference>
<dbReference type="Gene3D" id="1.10.530.10">
    <property type="match status" value="1"/>
</dbReference>
<dbReference type="GO" id="GO:0008234">
    <property type="term" value="F:cysteine-type peptidase activity"/>
    <property type="evidence" value="ECO:0007669"/>
    <property type="project" value="UniProtKB-KW"/>
</dbReference>
<evidence type="ECO:0000313" key="7">
    <source>
        <dbReference type="Proteomes" id="UP000019277"/>
    </source>
</evidence>
<reference evidence="6 7" key="1">
    <citation type="journal article" date="2014" name="Genome Announc.">
        <title>Draft Genome Sequence of the Antitrypanosomally Active Sponge-Associated Bacterium Actinokineospora sp. Strain EG49.</title>
        <authorList>
            <person name="Harjes J."/>
            <person name="Ryu T."/>
            <person name="Abdelmohsen U.R."/>
            <person name="Moitinho-Silva L."/>
            <person name="Horn H."/>
            <person name="Ravasi T."/>
            <person name="Hentschel U."/>
        </authorList>
    </citation>
    <scope>NUCLEOTIDE SEQUENCE [LARGE SCALE GENOMIC DNA]</scope>
    <source>
        <strain evidence="6 7">EG49</strain>
    </source>
</reference>
<evidence type="ECO:0000256" key="2">
    <source>
        <dbReference type="ARBA" id="ARBA00022670"/>
    </source>
</evidence>
<comment type="caution">
    <text evidence="6">The sequence shown here is derived from an EMBL/GenBank/DDBJ whole genome shotgun (WGS) entry which is preliminary data.</text>
</comment>
<dbReference type="PROSITE" id="PS51935">
    <property type="entry name" value="NLPC_P60"/>
    <property type="match status" value="1"/>
</dbReference>
<keyword evidence="3" id="KW-0378">Hydrolase</keyword>
<proteinExistence type="inferred from homology"/>
<gene>
    <name evidence="6" type="ORF">UO65_0104</name>
</gene>
<dbReference type="InterPro" id="IPR051794">
    <property type="entry name" value="PG_Endopeptidase_C40"/>
</dbReference>
<dbReference type="Proteomes" id="UP000019277">
    <property type="component" value="Unassembled WGS sequence"/>
</dbReference>
<dbReference type="RefSeq" id="WP_035277650.1">
    <property type="nucleotide sequence ID" value="NZ_AYXG01000004.1"/>
</dbReference>
<comment type="similarity">
    <text evidence="1">Belongs to the peptidase C40 family.</text>
</comment>
<dbReference type="eggNOG" id="COG0741">
    <property type="taxonomic scope" value="Bacteria"/>
</dbReference>
<dbReference type="CDD" id="cd13399">
    <property type="entry name" value="Slt35-like"/>
    <property type="match status" value="1"/>
</dbReference>
<keyword evidence="4" id="KW-0788">Thiol protease</keyword>
<sequence length="331" mass="33837">MLDKAGIGAAALLLLIPVLFGIGVAAVVDSVLGGSPGTVDCTTPIADIPPEYCLLYRTAAPDCPGLDWTVLAAIGKIETDHGRLQAPGVTEGENFAGAAGPMQFLAPTFDSVTATHPLPPGGASPPSRYNPHDAIHAAAHYLCDSGARNGDLRAAIFAYNHADWYVDDVLDHAARYAHAAAASVGTGDCNAIQAPNAAAFAAINYACGQRGLPYVWGGNGPDNGHTGFDCSGLTTAAYAAAGITLPRTAQTQFNAGPRVPAGQSLLPGDLVFYGTPDHIHHVGLYLGGGLMINAPTFGQPVQIDAYRYTGDDYAGATRPAASTMVAASAPT</sequence>
<dbReference type="Pfam" id="PF01464">
    <property type="entry name" value="SLT"/>
    <property type="match status" value="1"/>
</dbReference>
<dbReference type="AlphaFoldDB" id="W7J656"/>
<organism evidence="6 7">
    <name type="scientific">Actinokineospora spheciospongiae</name>
    <dbReference type="NCBI Taxonomy" id="909613"/>
    <lineage>
        <taxon>Bacteria</taxon>
        <taxon>Bacillati</taxon>
        <taxon>Actinomycetota</taxon>
        <taxon>Actinomycetes</taxon>
        <taxon>Pseudonocardiales</taxon>
        <taxon>Pseudonocardiaceae</taxon>
        <taxon>Actinokineospora</taxon>
    </lineage>
</organism>
<feature type="domain" description="NlpC/P60" evidence="5">
    <location>
        <begin position="196"/>
        <end position="324"/>
    </location>
</feature>
<accession>W7J656</accession>
<dbReference type="SUPFAM" id="SSF54001">
    <property type="entry name" value="Cysteine proteinases"/>
    <property type="match status" value="1"/>
</dbReference>
<dbReference type="InterPro" id="IPR038765">
    <property type="entry name" value="Papain-like_cys_pep_sf"/>
</dbReference>
<dbReference type="SUPFAM" id="SSF53955">
    <property type="entry name" value="Lysozyme-like"/>
    <property type="match status" value="1"/>
</dbReference>